<dbReference type="InterPro" id="IPR022791">
    <property type="entry name" value="L-PG_synthase/AglD"/>
</dbReference>
<dbReference type="PANTHER" id="PTHR40277">
    <property type="entry name" value="BLL5419 PROTEIN"/>
    <property type="match status" value="1"/>
</dbReference>
<dbReference type="GO" id="GO:0005886">
    <property type="term" value="C:plasma membrane"/>
    <property type="evidence" value="ECO:0007669"/>
    <property type="project" value="UniProtKB-SubCell"/>
</dbReference>
<feature type="transmembrane region" description="Helical" evidence="6">
    <location>
        <begin position="324"/>
        <end position="345"/>
    </location>
</feature>
<sequence>MPPQYFYRQHSPSSSWQALTTISYFYLQIVPFSVYRDGIELPTPNARKSIALVVVGTSLYLTYLYHVGFSEIADSMRSVDLRIFSLGFILALLGVLFDGLAWRRVAIKFDCSMSVSDAFLMYLSCIFLNNLIPSGSFSGETARIYFLEKLASPGIDRSSATVAATRIITAVPFFFGIAIGMVYLVFETNAPAWAIATCSGIAFVLFGINAIFVGICFSSGWLEGIISRLIEFIEKVFNRRVDRNLCIGIVRRFHSAMNGFTEHRWTIIVSSAWAFAAWFCMNLVAFVTFKSMGIEVSMWAIFAVYAVMIFIQMLPLVLPGGIGLVDIVMITLFSAIGVPTSYAVAATILSRLIQLWFLTIAGGAATAYLLKRIDKTSQLKMKHAA</sequence>
<reference evidence="7 8" key="1">
    <citation type="submission" date="2006-10" db="EMBL/GenBank/DDBJ databases">
        <title>Complete sequence of Methanosaeta thermophila PT.</title>
        <authorList>
            <consortium name="US DOE Joint Genome Institute"/>
            <person name="Copeland A."/>
            <person name="Lucas S."/>
            <person name="Lapidus A."/>
            <person name="Barry K."/>
            <person name="Detter J.C."/>
            <person name="Glavina del Rio T."/>
            <person name="Hammon N."/>
            <person name="Israni S."/>
            <person name="Pitluck S."/>
            <person name="Chain P."/>
            <person name="Malfatti S."/>
            <person name="Shin M."/>
            <person name="Vergez L."/>
            <person name="Schmutz J."/>
            <person name="Larimer F."/>
            <person name="Land M."/>
            <person name="Hauser L."/>
            <person name="Kyrpides N."/>
            <person name="Kim E."/>
            <person name="Smith K.S."/>
            <person name="Ingram-Smith C."/>
            <person name="Richardson P."/>
        </authorList>
    </citation>
    <scope>NUCLEOTIDE SEQUENCE [LARGE SCALE GENOMIC DNA]</scope>
    <source>
        <strain evidence="8">DSM 6194 / JCM 14653 / NBRC 101360 / PT</strain>
    </source>
</reference>
<evidence type="ECO:0000313" key="8">
    <source>
        <dbReference type="Proteomes" id="UP000000674"/>
    </source>
</evidence>
<keyword evidence="4 6" id="KW-1133">Transmembrane helix</keyword>
<evidence type="ECO:0000256" key="2">
    <source>
        <dbReference type="ARBA" id="ARBA00022475"/>
    </source>
</evidence>
<keyword evidence="5 6" id="KW-0472">Membrane</keyword>
<name>A0B9T4_METTP</name>
<dbReference type="PANTHER" id="PTHR40277:SF1">
    <property type="entry name" value="BLL5419 PROTEIN"/>
    <property type="match status" value="1"/>
</dbReference>
<evidence type="ECO:0000313" key="7">
    <source>
        <dbReference type="EMBL" id="ABK15458.1"/>
    </source>
</evidence>
<feature type="transmembrane region" description="Helical" evidence="6">
    <location>
        <begin position="50"/>
        <end position="69"/>
    </location>
</feature>
<dbReference type="STRING" id="349307.Mthe_1692"/>
<dbReference type="EMBL" id="CP000477">
    <property type="protein sequence ID" value="ABK15458.1"/>
    <property type="molecule type" value="Genomic_DNA"/>
</dbReference>
<comment type="subcellular location">
    <subcellularLocation>
        <location evidence="1">Cell membrane</location>
        <topology evidence="1">Multi-pass membrane protein</topology>
    </subcellularLocation>
</comment>
<organism evidence="7 8">
    <name type="scientific">Methanothrix thermoacetophila (strain DSM 6194 / JCM 14653 / NBRC 101360 / PT)</name>
    <name type="common">Methanosaeta thermophila</name>
    <dbReference type="NCBI Taxonomy" id="349307"/>
    <lineage>
        <taxon>Archaea</taxon>
        <taxon>Methanobacteriati</taxon>
        <taxon>Methanobacteriota</taxon>
        <taxon>Stenosarchaea group</taxon>
        <taxon>Methanomicrobia</taxon>
        <taxon>Methanotrichales</taxon>
        <taxon>Methanotrichaceae</taxon>
        <taxon>Methanothrix</taxon>
    </lineage>
</organism>
<dbReference type="Proteomes" id="UP000000674">
    <property type="component" value="Chromosome"/>
</dbReference>
<protein>
    <recommendedName>
        <fullName evidence="9">Integral membrane protein</fullName>
    </recommendedName>
</protein>
<feature type="transmembrane region" description="Helical" evidence="6">
    <location>
        <begin position="81"/>
        <end position="101"/>
    </location>
</feature>
<keyword evidence="8" id="KW-1185">Reference proteome</keyword>
<gene>
    <name evidence="7" type="ordered locus">Mthe_1692</name>
</gene>
<feature type="transmembrane region" description="Helical" evidence="6">
    <location>
        <begin position="192"/>
        <end position="222"/>
    </location>
</feature>
<feature type="transmembrane region" description="Helical" evidence="6">
    <location>
        <begin position="351"/>
        <end position="370"/>
    </location>
</feature>
<feature type="transmembrane region" description="Helical" evidence="6">
    <location>
        <begin position="167"/>
        <end position="186"/>
    </location>
</feature>
<dbReference type="AlphaFoldDB" id="A0B9T4"/>
<feature type="transmembrane region" description="Helical" evidence="6">
    <location>
        <begin position="299"/>
        <end position="317"/>
    </location>
</feature>
<evidence type="ECO:0008006" key="9">
    <source>
        <dbReference type="Google" id="ProtNLM"/>
    </source>
</evidence>
<dbReference type="KEGG" id="mtp:Mthe_1692"/>
<accession>A0B9T4</accession>
<evidence type="ECO:0000256" key="5">
    <source>
        <dbReference type="ARBA" id="ARBA00023136"/>
    </source>
</evidence>
<evidence type="ECO:0000256" key="1">
    <source>
        <dbReference type="ARBA" id="ARBA00004651"/>
    </source>
</evidence>
<dbReference type="NCBIfam" id="TIGR00374">
    <property type="entry name" value="flippase-like domain"/>
    <property type="match status" value="1"/>
</dbReference>
<dbReference type="Pfam" id="PF03706">
    <property type="entry name" value="LPG_synthase_TM"/>
    <property type="match status" value="1"/>
</dbReference>
<evidence type="ECO:0000256" key="3">
    <source>
        <dbReference type="ARBA" id="ARBA00022692"/>
    </source>
</evidence>
<evidence type="ECO:0000256" key="6">
    <source>
        <dbReference type="SAM" id="Phobius"/>
    </source>
</evidence>
<proteinExistence type="predicted"/>
<evidence type="ECO:0000256" key="4">
    <source>
        <dbReference type="ARBA" id="ARBA00022989"/>
    </source>
</evidence>
<dbReference type="HOGENOM" id="CLU_048072_1_1_2"/>
<keyword evidence="2" id="KW-1003">Cell membrane</keyword>
<feature type="transmembrane region" description="Helical" evidence="6">
    <location>
        <begin position="121"/>
        <end position="146"/>
    </location>
</feature>
<keyword evidence="3 6" id="KW-0812">Transmembrane</keyword>
<feature type="transmembrane region" description="Helical" evidence="6">
    <location>
        <begin position="265"/>
        <end position="287"/>
    </location>
</feature>